<protein>
    <submittedName>
        <fullName evidence="1">NAD(P)/FAD-dependent oxidoreductase</fullName>
    </submittedName>
</protein>
<sequence length="77" mass="7890">DLFEEFELSADTKAVVAPMTVVAGQFTPSTPGTPVNLMMRPLSLASMAMAAGHDPRAQNLRGSTGLTVGGMGAIIDA</sequence>
<dbReference type="Proteomes" id="UP001631957">
    <property type="component" value="Unassembled WGS sequence"/>
</dbReference>
<reference evidence="1 2" key="1">
    <citation type="submission" date="2024-12" db="EMBL/GenBank/DDBJ databases">
        <title>Forecasting of Potato common scab and diversities of Pathogenic streptomyces spp. in china.</title>
        <authorList>
            <person name="Handique U."/>
            <person name="Wu J."/>
        </authorList>
    </citation>
    <scope>NUCLEOTIDE SEQUENCE [LARGE SCALE GENOMIC DNA]</scope>
    <source>
        <strain evidence="1 2">ZRIMU1530</strain>
    </source>
</reference>
<feature type="non-terminal residue" evidence="1">
    <location>
        <position position="1"/>
    </location>
</feature>
<accession>A0ABW9IA55</accession>
<evidence type="ECO:0000313" key="1">
    <source>
        <dbReference type="EMBL" id="MFM9616309.1"/>
    </source>
</evidence>
<comment type="caution">
    <text evidence="1">The sequence shown here is derived from an EMBL/GenBank/DDBJ whole genome shotgun (WGS) entry which is preliminary data.</text>
</comment>
<evidence type="ECO:0000313" key="2">
    <source>
        <dbReference type="Proteomes" id="UP001631957"/>
    </source>
</evidence>
<feature type="non-terminal residue" evidence="1">
    <location>
        <position position="77"/>
    </location>
</feature>
<dbReference type="EMBL" id="JBJVNI010000523">
    <property type="protein sequence ID" value="MFM9616309.1"/>
    <property type="molecule type" value="Genomic_DNA"/>
</dbReference>
<proteinExistence type="predicted"/>
<name>A0ABW9IA55_9ACTN</name>
<keyword evidence="2" id="KW-1185">Reference proteome</keyword>
<gene>
    <name evidence="1" type="ORF">ACKI18_48745</name>
</gene>
<organism evidence="1 2">
    <name type="scientific">Streptomyces niveiscabiei</name>
    <dbReference type="NCBI Taxonomy" id="164115"/>
    <lineage>
        <taxon>Bacteria</taxon>
        <taxon>Bacillati</taxon>
        <taxon>Actinomycetota</taxon>
        <taxon>Actinomycetes</taxon>
        <taxon>Kitasatosporales</taxon>
        <taxon>Streptomycetaceae</taxon>
        <taxon>Streptomyces</taxon>
    </lineage>
</organism>